<proteinExistence type="inferred from homology"/>
<dbReference type="PANTHER" id="PTHR46128:SF211">
    <property type="entry name" value="PENTACOTRIPEPTIDE-REPEAT REGION OF PRORP DOMAIN-CONTAINING PROTEIN"/>
    <property type="match status" value="1"/>
</dbReference>
<evidence type="ECO:0000313" key="4">
    <source>
        <dbReference type="EMBL" id="KAK3218895.1"/>
    </source>
</evidence>
<accession>A0AAE0AJP8</accession>
<gene>
    <name evidence="4" type="ORF">Dsin_012865</name>
</gene>
<dbReference type="InterPro" id="IPR002885">
    <property type="entry name" value="PPR_rpt"/>
</dbReference>
<dbReference type="PANTHER" id="PTHR46128">
    <property type="entry name" value="MITOCHONDRIAL GROUP I INTRON SPLICING FACTOR CCM1"/>
    <property type="match status" value="1"/>
</dbReference>
<evidence type="ECO:0000313" key="5">
    <source>
        <dbReference type="Proteomes" id="UP001281410"/>
    </source>
</evidence>
<dbReference type="Pfam" id="PF13041">
    <property type="entry name" value="PPR_2"/>
    <property type="match status" value="1"/>
</dbReference>
<evidence type="ECO:0000256" key="1">
    <source>
        <dbReference type="ARBA" id="ARBA00007626"/>
    </source>
</evidence>
<dbReference type="PROSITE" id="PS51375">
    <property type="entry name" value="PPR"/>
    <property type="match status" value="2"/>
</dbReference>
<dbReference type="Gene3D" id="1.25.40.10">
    <property type="entry name" value="Tetratricopeptide repeat domain"/>
    <property type="match status" value="2"/>
</dbReference>
<protein>
    <recommendedName>
        <fullName evidence="6">Pentatricopeptide repeat-containing protein</fullName>
    </recommendedName>
</protein>
<dbReference type="InterPro" id="IPR050872">
    <property type="entry name" value="PPR_P_subfamily"/>
</dbReference>
<dbReference type="Proteomes" id="UP001281410">
    <property type="component" value="Unassembled WGS sequence"/>
</dbReference>
<evidence type="ECO:0008006" key="6">
    <source>
        <dbReference type="Google" id="ProtNLM"/>
    </source>
</evidence>
<comment type="caution">
    <text evidence="4">The sequence shown here is derived from an EMBL/GenBank/DDBJ whole genome shotgun (WGS) entry which is preliminary data.</text>
</comment>
<dbReference type="EMBL" id="JANJYJ010000004">
    <property type="protein sequence ID" value="KAK3218895.1"/>
    <property type="molecule type" value="Genomic_DNA"/>
</dbReference>
<dbReference type="NCBIfam" id="TIGR00756">
    <property type="entry name" value="PPR"/>
    <property type="match status" value="2"/>
</dbReference>
<reference evidence="4" key="1">
    <citation type="journal article" date="2023" name="Plant J.">
        <title>Genome sequences and population genomics provide insights into the demographic history, inbreeding, and mutation load of two 'living fossil' tree species of Dipteronia.</title>
        <authorList>
            <person name="Feng Y."/>
            <person name="Comes H.P."/>
            <person name="Chen J."/>
            <person name="Zhu S."/>
            <person name="Lu R."/>
            <person name="Zhang X."/>
            <person name="Li P."/>
            <person name="Qiu J."/>
            <person name="Olsen K.M."/>
            <person name="Qiu Y."/>
        </authorList>
    </citation>
    <scope>NUCLEOTIDE SEQUENCE</scope>
    <source>
        <strain evidence="4">NBL</strain>
    </source>
</reference>
<name>A0AAE0AJP8_9ROSI</name>
<dbReference type="AlphaFoldDB" id="A0AAE0AJP8"/>
<sequence length="257" mass="30221">MLQSYLKSERISNAFNFFDKFRNRRRLPRKLYNTMIVGLCKVEKVDFALEFIREMRNSGSFPSNQCYEETIKLLCQAKRFDVVINLINELEKGDFQFTSFIGNVLLFHSLRSRDLYDAWIRLRDTSNETSKYSLLGQLIGVFSGDVEVDQDIGNLDEVIEQCFPLDIYTYNILLMLLSKGGMDCAYELYNRMCRKGYKPNKWTLHVLIQGLQQCGRTAESRRLLEKLVWKQDMLVQMDACRMNEIWEGDGQWVGVFE</sequence>
<dbReference type="Pfam" id="PF01535">
    <property type="entry name" value="PPR"/>
    <property type="match status" value="1"/>
</dbReference>
<feature type="repeat" description="PPR" evidence="3">
    <location>
        <begin position="166"/>
        <end position="199"/>
    </location>
</feature>
<organism evidence="4 5">
    <name type="scientific">Dipteronia sinensis</name>
    <dbReference type="NCBI Taxonomy" id="43782"/>
    <lineage>
        <taxon>Eukaryota</taxon>
        <taxon>Viridiplantae</taxon>
        <taxon>Streptophyta</taxon>
        <taxon>Embryophyta</taxon>
        <taxon>Tracheophyta</taxon>
        <taxon>Spermatophyta</taxon>
        <taxon>Magnoliopsida</taxon>
        <taxon>eudicotyledons</taxon>
        <taxon>Gunneridae</taxon>
        <taxon>Pentapetalae</taxon>
        <taxon>rosids</taxon>
        <taxon>malvids</taxon>
        <taxon>Sapindales</taxon>
        <taxon>Sapindaceae</taxon>
        <taxon>Hippocastanoideae</taxon>
        <taxon>Acereae</taxon>
        <taxon>Dipteronia</taxon>
    </lineage>
</organism>
<feature type="repeat" description="PPR" evidence="3">
    <location>
        <begin position="28"/>
        <end position="62"/>
    </location>
</feature>
<evidence type="ECO:0000256" key="3">
    <source>
        <dbReference type="PROSITE-ProRule" id="PRU00708"/>
    </source>
</evidence>
<keyword evidence="5" id="KW-1185">Reference proteome</keyword>
<dbReference type="InterPro" id="IPR011990">
    <property type="entry name" value="TPR-like_helical_dom_sf"/>
</dbReference>
<evidence type="ECO:0000256" key="2">
    <source>
        <dbReference type="ARBA" id="ARBA00022737"/>
    </source>
</evidence>
<keyword evidence="2" id="KW-0677">Repeat</keyword>
<comment type="similarity">
    <text evidence="1">Belongs to the PPR family. P subfamily.</text>
</comment>